<dbReference type="InterPro" id="IPR033644">
    <property type="entry name" value="Ferrochelatase_C"/>
</dbReference>
<comment type="function">
    <text evidence="9">Catalyzes the ferrous insertion into protoporphyrin IX.</text>
</comment>
<evidence type="ECO:0000256" key="6">
    <source>
        <dbReference type="ARBA" id="ARBA00023239"/>
    </source>
</evidence>
<evidence type="ECO:0000256" key="4">
    <source>
        <dbReference type="ARBA" id="ARBA00023004"/>
    </source>
</evidence>
<dbReference type="NCBIfam" id="NF000689">
    <property type="entry name" value="PRK00035.2-1"/>
    <property type="match status" value="1"/>
</dbReference>
<dbReference type="HAMAP" id="MF_00323">
    <property type="entry name" value="Ferrochelatase"/>
    <property type="match status" value="1"/>
</dbReference>
<feature type="binding site" evidence="9">
    <location>
        <position position="279"/>
    </location>
    <ligand>
        <name>Fe(2+)</name>
        <dbReference type="ChEBI" id="CHEBI:29033"/>
    </ligand>
</feature>
<name>A0A517SNH9_9BACT</name>
<dbReference type="UniPathway" id="UPA00252">
    <property type="reaction ID" value="UER00325"/>
</dbReference>
<dbReference type="GO" id="GO:0004325">
    <property type="term" value="F:ferrochelatase activity"/>
    <property type="evidence" value="ECO:0007669"/>
    <property type="project" value="UniProtKB-UniRule"/>
</dbReference>
<evidence type="ECO:0000256" key="5">
    <source>
        <dbReference type="ARBA" id="ARBA00023133"/>
    </source>
</evidence>
<dbReference type="PANTHER" id="PTHR11108:SF1">
    <property type="entry name" value="FERROCHELATASE, MITOCHONDRIAL"/>
    <property type="match status" value="1"/>
</dbReference>
<keyword evidence="3 9" id="KW-0479">Metal-binding</keyword>
<comment type="catalytic activity">
    <reaction evidence="9">
        <text>heme b + 2 H(+) = protoporphyrin IX + Fe(2+)</text>
        <dbReference type="Rhea" id="RHEA:22584"/>
        <dbReference type="ChEBI" id="CHEBI:15378"/>
        <dbReference type="ChEBI" id="CHEBI:29033"/>
        <dbReference type="ChEBI" id="CHEBI:57306"/>
        <dbReference type="ChEBI" id="CHEBI:60344"/>
        <dbReference type="EC" id="4.98.1.1"/>
    </reaction>
</comment>
<dbReference type="Proteomes" id="UP000315003">
    <property type="component" value="Chromosome"/>
</dbReference>
<evidence type="ECO:0000256" key="9">
    <source>
        <dbReference type="HAMAP-Rule" id="MF_00323"/>
    </source>
</evidence>
<feature type="binding site" evidence="9">
    <location>
        <position position="198"/>
    </location>
    <ligand>
        <name>Fe(2+)</name>
        <dbReference type="ChEBI" id="CHEBI:29033"/>
    </ligand>
</feature>
<dbReference type="GO" id="GO:0005737">
    <property type="term" value="C:cytoplasm"/>
    <property type="evidence" value="ECO:0007669"/>
    <property type="project" value="UniProtKB-SubCell"/>
</dbReference>
<keyword evidence="12" id="KW-1185">Reference proteome</keyword>
<dbReference type="EC" id="4.98.1.1" evidence="9"/>
<evidence type="ECO:0000313" key="11">
    <source>
        <dbReference type="EMBL" id="QDT57685.1"/>
    </source>
</evidence>
<accession>A0A517SNH9</accession>
<sequence>MSDETPAASQTLADKHQELPYDSLLLVSFGGPEGPDDVIPFLENVLRGKNVPRERMLEVAEHYQKFGGVSPINQQNRELLEAIKAELSSHGIDLPVYWGNRNWKPLFADTLQQMKDDGCKRSLAFFTSMFSCYSGCRQYRENIIEAREAVGPDAPLVEKVRMGFNHPSFIDAICDGVRHSLAELGVGADQAKVLYTAHSIPNSMSDNCDYVKQLTDTAGLISSQLGVTDWELVYQSRSGPPQQPWLEPDICDRIETLDEASKLSHVVIVPIGFISDHMEVLYDLDDEAATLCKERGIQMSRAATVGVHPSFVGMIRELVQERIGQLDQRRAMGDLGPWHDVCPVDCCTYTPRRPPPRT</sequence>
<evidence type="ECO:0000256" key="7">
    <source>
        <dbReference type="ARBA" id="ARBA00023244"/>
    </source>
</evidence>
<dbReference type="GO" id="GO:0046872">
    <property type="term" value="F:metal ion binding"/>
    <property type="evidence" value="ECO:0007669"/>
    <property type="project" value="UniProtKB-KW"/>
</dbReference>
<dbReference type="CDD" id="cd03411">
    <property type="entry name" value="Ferrochelatase_N"/>
    <property type="match status" value="1"/>
</dbReference>
<comment type="similarity">
    <text evidence="1 9 10">Belongs to the ferrochelatase family.</text>
</comment>
<dbReference type="InterPro" id="IPR001015">
    <property type="entry name" value="Ferrochelatase"/>
</dbReference>
<dbReference type="InterPro" id="IPR033659">
    <property type="entry name" value="Ferrochelatase_N"/>
</dbReference>
<keyword evidence="6 9" id="KW-0456">Lyase</keyword>
<comment type="pathway">
    <text evidence="9">Porphyrin-containing compound metabolism; protoheme biosynthesis; protoheme from protoporphyrin-IX: step 1/1.</text>
</comment>
<dbReference type="GO" id="GO:0006783">
    <property type="term" value="P:heme biosynthetic process"/>
    <property type="evidence" value="ECO:0007669"/>
    <property type="project" value="UniProtKB-UniRule"/>
</dbReference>
<dbReference type="Pfam" id="PF00762">
    <property type="entry name" value="Ferrochelatase"/>
    <property type="match status" value="1"/>
</dbReference>
<dbReference type="EMBL" id="CP036272">
    <property type="protein sequence ID" value="QDT57685.1"/>
    <property type="molecule type" value="Genomic_DNA"/>
</dbReference>
<evidence type="ECO:0000256" key="8">
    <source>
        <dbReference type="ARBA" id="ARBA00024536"/>
    </source>
</evidence>
<keyword evidence="5 9" id="KW-0350">Heme biosynthesis</keyword>
<dbReference type="NCBIfam" id="TIGR00109">
    <property type="entry name" value="hemH"/>
    <property type="match status" value="1"/>
</dbReference>
<dbReference type="PANTHER" id="PTHR11108">
    <property type="entry name" value="FERROCHELATASE"/>
    <property type="match status" value="1"/>
</dbReference>
<protein>
    <recommendedName>
        <fullName evidence="9">Ferrochelatase</fullName>
        <ecNumber evidence="9">4.98.1.1</ecNumber>
    </recommendedName>
    <alternativeName>
        <fullName evidence="9">Heme synthase</fullName>
    </alternativeName>
    <alternativeName>
        <fullName evidence="9">Protoheme ferro-lyase</fullName>
    </alternativeName>
</protein>
<dbReference type="FunFam" id="3.40.50.1400:FF:000008">
    <property type="entry name" value="Ferrochelatase"/>
    <property type="match status" value="1"/>
</dbReference>
<evidence type="ECO:0000256" key="3">
    <source>
        <dbReference type="ARBA" id="ARBA00022723"/>
    </source>
</evidence>
<gene>
    <name evidence="9 11" type="primary">hemH</name>
    <name evidence="11" type="ORF">SV7mr_01690</name>
</gene>
<evidence type="ECO:0000256" key="2">
    <source>
        <dbReference type="ARBA" id="ARBA00022490"/>
    </source>
</evidence>
<proteinExistence type="inferred from homology"/>
<evidence type="ECO:0000256" key="10">
    <source>
        <dbReference type="RuleBase" id="RU004185"/>
    </source>
</evidence>
<dbReference type="Gene3D" id="3.40.50.1400">
    <property type="match status" value="2"/>
</dbReference>
<dbReference type="SUPFAM" id="SSF53800">
    <property type="entry name" value="Chelatase"/>
    <property type="match status" value="1"/>
</dbReference>
<keyword evidence="4 9" id="KW-0408">Iron</keyword>
<organism evidence="11 12">
    <name type="scientific">Stieleria bergensis</name>
    <dbReference type="NCBI Taxonomy" id="2528025"/>
    <lineage>
        <taxon>Bacteria</taxon>
        <taxon>Pseudomonadati</taxon>
        <taxon>Planctomycetota</taxon>
        <taxon>Planctomycetia</taxon>
        <taxon>Pirellulales</taxon>
        <taxon>Pirellulaceae</taxon>
        <taxon>Stieleria</taxon>
    </lineage>
</organism>
<comment type="subcellular location">
    <subcellularLocation>
        <location evidence="9">Cytoplasm</location>
    </subcellularLocation>
</comment>
<evidence type="ECO:0000313" key="12">
    <source>
        <dbReference type="Proteomes" id="UP000315003"/>
    </source>
</evidence>
<dbReference type="AlphaFoldDB" id="A0A517SNH9"/>
<keyword evidence="7 9" id="KW-0627">Porphyrin biosynthesis</keyword>
<keyword evidence="2 9" id="KW-0963">Cytoplasm</keyword>
<comment type="catalytic activity">
    <reaction evidence="8">
        <text>Fe-coproporphyrin III + 2 H(+) = coproporphyrin III + Fe(2+)</text>
        <dbReference type="Rhea" id="RHEA:49572"/>
        <dbReference type="ChEBI" id="CHEBI:15378"/>
        <dbReference type="ChEBI" id="CHEBI:29033"/>
        <dbReference type="ChEBI" id="CHEBI:68438"/>
        <dbReference type="ChEBI" id="CHEBI:131725"/>
        <dbReference type="EC" id="4.99.1.9"/>
    </reaction>
    <physiologicalReaction direction="right-to-left" evidence="8">
        <dbReference type="Rhea" id="RHEA:49574"/>
    </physiologicalReaction>
</comment>
<reference evidence="11 12" key="1">
    <citation type="submission" date="2019-02" db="EMBL/GenBank/DDBJ databases">
        <title>Deep-cultivation of Planctomycetes and their phenomic and genomic characterization uncovers novel biology.</title>
        <authorList>
            <person name="Wiegand S."/>
            <person name="Jogler M."/>
            <person name="Boedeker C."/>
            <person name="Pinto D."/>
            <person name="Vollmers J."/>
            <person name="Rivas-Marin E."/>
            <person name="Kohn T."/>
            <person name="Peeters S.H."/>
            <person name="Heuer A."/>
            <person name="Rast P."/>
            <person name="Oberbeckmann S."/>
            <person name="Bunk B."/>
            <person name="Jeske O."/>
            <person name="Meyerdierks A."/>
            <person name="Storesund J.E."/>
            <person name="Kallscheuer N."/>
            <person name="Luecker S."/>
            <person name="Lage O.M."/>
            <person name="Pohl T."/>
            <person name="Merkel B.J."/>
            <person name="Hornburger P."/>
            <person name="Mueller R.-W."/>
            <person name="Bruemmer F."/>
            <person name="Labrenz M."/>
            <person name="Spormann A.M."/>
            <person name="Op den Camp H."/>
            <person name="Overmann J."/>
            <person name="Amann R."/>
            <person name="Jetten M.S.M."/>
            <person name="Mascher T."/>
            <person name="Medema M.H."/>
            <person name="Devos D.P."/>
            <person name="Kaster A.-K."/>
            <person name="Ovreas L."/>
            <person name="Rohde M."/>
            <person name="Galperin M.Y."/>
            <person name="Jogler C."/>
        </authorList>
    </citation>
    <scope>NUCLEOTIDE SEQUENCE [LARGE SCALE GENOMIC DNA]</scope>
    <source>
        <strain evidence="11 12">SV_7m_r</strain>
    </source>
</reference>
<dbReference type="CDD" id="cd00419">
    <property type="entry name" value="Ferrochelatase_C"/>
    <property type="match status" value="1"/>
</dbReference>
<evidence type="ECO:0000256" key="1">
    <source>
        <dbReference type="ARBA" id="ARBA00007718"/>
    </source>
</evidence>
<dbReference type="OrthoDB" id="9776380at2"/>
<dbReference type="RefSeq" id="WP_145268327.1">
    <property type="nucleotide sequence ID" value="NZ_CP036272.1"/>
</dbReference>